<dbReference type="Proteomes" id="UP000637774">
    <property type="component" value="Unassembled WGS sequence"/>
</dbReference>
<proteinExistence type="predicted"/>
<sequence>MGKPSMTGTRPRVAASADDLIYGVEFGAAPLPPTAPVALPPPAGSAEPEAVPVSRVVFTNQLKPDVYRELRQYEYWAHMELHEVLHEALVAYLADKPEAKKALPPKVAAKTLKRLVRRPD</sequence>
<comment type="caution">
    <text evidence="1">The sequence shown here is derived from an EMBL/GenBank/DDBJ whole genome shotgun (WGS) entry which is preliminary data.</text>
</comment>
<protein>
    <recommendedName>
        <fullName evidence="3">CopG family transcriptional regulator</fullName>
    </recommendedName>
</protein>
<accession>A0ABQ2AJX4</accession>
<keyword evidence="2" id="KW-1185">Reference proteome</keyword>
<evidence type="ECO:0008006" key="3">
    <source>
        <dbReference type="Google" id="ProtNLM"/>
    </source>
</evidence>
<gene>
    <name evidence="1" type="ORF">GCM10011495_39420</name>
</gene>
<organism evidence="1 2">
    <name type="scientific">Hymenobacter frigidus</name>
    <dbReference type="NCBI Taxonomy" id="1524095"/>
    <lineage>
        <taxon>Bacteria</taxon>
        <taxon>Pseudomonadati</taxon>
        <taxon>Bacteroidota</taxon>
        <taxon>Cytophagia</taxon>
        <taxon>Cytophagales</taxon>
        <taxon>Hymenobacteraceae</taxon>
        <taxon>Hymenobacter</taxon>
    </lineage>
</organism>
<dbReference type="EMBL" id="BMGY01000072">
    <property type="protein sequence ID" value="GGH91399.1"/>
    <property type="molecule type" value="Genomic_DNA"/>
</dbReference>
<evidence type="ECO:0000313" key="2">
    <source>
        <dbReference type="Proteomes" id="UP000637774"/>
    </source>
</evidence>
<dbReference type="RefSeq" id="WP_188563814.1">
    <property type="nucleotide sequence ID" value="NZ_BMGY01000072.1"/>
</dbReference>
<name>A0ABQ2AJX4_9BACT</name>
<reference evidence="2" key="1">
    <citation type="journal article" date="2019" name="Int. J. Syst. Evol. Microbiol.">
        <title>The Global Catalogue of Microorganisms (GCM) 10K type strain sequencing project: providing services to taxonomists for standard genome sequencing and annotation.</title>
        <authorList>
            <consortium name="The Broad Institute Genomics Platform"/>
            <consortium name="The Broad Institute Genome Sequencing Center for Infectious Disease"/>
            <person name="Wu L."/>
            <person name="Ma J."/>
        </authorList>
    </citation>
    <scope>NUCLEOTIDE SEQUENCE [LARGE SCALE GENOMIC DNA]</scope>
    <source>
        <strain evidence="2">CGMCC 1.14966</strain>
    </source>
</reference>
<evidence type="ECO:0000313" key="1">
    <source>
        <dbReference type="EMBL" id="GGH91399.1"/>
    </source>
</evidence>